<proteinExistence type="predicted"/>
<reference evidence="1 2" key="1">
    <citation type="submission" date="2016-06" db="EMBL/GenBank/DDBJ databases">
        <authorList>
            <person name="Kjaerup R.B."/>
            <person name="Dalgaard T.S."/>
            <person name="Juul-Madsen H.R."/>
        </authorList>
    </citation>
    <scope>NUCLEOTIDE SEQUENCE [LARGE SCALE GENOMIC DNA]</scope>
    <source>
        <strain evidence="1 2">Pb300</strain>
    </source>
</reference>
<evidence type="ECO:0000313" key="1">
    <source>
        <dbReference type="EMBL" id="ODH35824.1"/>
    </source>
</evidence>
<name>A0A1D2JHQ0_PARBR</name>
<protein>
    <submittedName>
        <fullName evidence="1">Uncharacterized protein</fullName>
    </submittedName>
</protein>
<sequence length="97" mass="11103">MGWELFGHQAVRKGRWKTGSRRTRDLSEENAEKLQESLHAWDEFVKEVGVVGAAPQYGVLRVDATIHRSRLFGDAFTQKTIRGHLNIQRIQLASTTR</sequence>
<dbReference type="VEuPathDB" id="FungiDB:PABG_11282"/>
<dbReference type="AlphaFoldDB" id="A0A1D2JHQ0"/>
<evidence type="ECO:0000313" key="2">
    <source>
        <dbReference type="Proteomes" id="UP000242814"/>
    </source>
</evidence>
<gene>
    <name evidence="1" type="ORF">ACO22_02889</name>
</gene>
<accession>A0A1D2JHQ0</accession>
<dbReference type="Gene3D" id="3.30.1120.10">
    <property type="match status" value="1"/>
</dbReference>
<dbReference type="EMBL" id="LZYO01000093">
    <property type="protein sequence ID" value="ODH35824.1"/>
    <property type="molecule type" value="Genomic_DNA"/>
</dbReference>
<dbReference type="Proteomes" id="UP000242814">
    <property type="component" value="Unassembled WGS sequence"/>
</dbReference>
<organism evidence="1 2">
    <name type="scientific">Paracoccidioides brasiliensis</name>
    <dbReference type="NCBI Taxonomy" id="121759"/>
    <lineage>
        <taxon>Eukaryota</taxon>
        <taxon>Fungi</taxon>
        <taxon>Dikarya</taxon>
        <taxon>Ascomycota</taxon>
        <taxon>Pezizomycotina</taxon>
        <taxon>Eurotiomycetes</taxon>
        <taxon>Eurotiomycetidae</taxon>
        <taxon>Onygenales</taxon>
        <taxon>Ajellomycetaceae</taxon>
        <taxon>Paracoccidioides</taxon>
    </lineage>
</organism>
<comment type="caution">
    <text evidence="1">The sequence shown here is derived from an EMBL/GenBank/DDBJ whole genome shotgun (WGS) entry which is preliminary data.</text>
</comment>